<keyword evidence="2" id="KW-1185">Reference proteome</keyword>
<sequence>MKKQDDFLIAHVELAKARFAGSGEIGFEFRNEIDAWKKMETHFKHQMQNPRNRGLKSKQDLIPLVYSFRQRLE</sequence>
<protein>
    <submittedName>
        <fullName evidence="1">Uncharacterized protein</fullName>
    </submittedName>
</protein>
<name>A0AAX4HUA8_9BACT</name>
<dbReference type="KEGG" id="psti:SOO65_07885"/>
<dbReference type="EMBL" id="CP139487">
    <property type="protein sequence ID" value="WPU66663.1"/>
    <property type="molecule type" value="Genomic_DNA"/>
</dbReference>
<evidence type="ECO:0000313" key="2">
    <source>
        <dbReference type="Proteomes" id="UP001324634"/>
    </source>
</evidence>
<dbReference type="AlphaFoldDB" id="A0AAX4HUA8"/>
<dbReference type="RefSeq" id="WP_321399102.1">
    <property type="nucleotide sequence ID" value="NZ_CP139487.1"/>
</dbReference>
<organism evidence="1 2">
    <name type="scientific">Peredibacter starrii</name>
    <dbReference type="NCBI Taxonomy" id="28202"/>
    <lineage>
        <taxon>Bacteria</taxon>
        <taxon>Pseudomonadati</taxon>
        <taxon>Bdellovibrionota</taxon>
        <taxon>Bacteriovoracia</taxon>
        <taxon>Bacteriovoracales</taxon>
        <taxon>Bacteriovoracaceae</taxon>
        <taxon>Peredibacter</taxon>
    </lineage>
</organism>
<reference evidence="1 2" key="1">
    <citation type="submission" date="2023-11" db="EMBL/GenBank/DDBJ databases">
        <title>Peredibacter starrii A3.12.</title>
        <authorList>
            <person name="Mitchell R.J."/>
        </authorList>
    </citation>
    <scope>NUCLEOTIDE SEQUENCE [LARGE SCALE GENOMIC DNA]</scope>
    <source>
        <strain evidence="1 2">A3.12</strain>
    </source>
</reference>
<accession>A0AAX4HUA8</accession>
<dbReference type="Proteomes" id="UP001324634">
    <property type="component" value="Chromosome"/>
</dbReference>
<evidence type="ECO:0000313" key="1">
    <source>
        <dbReference type="EMBL" id="WPU66663.1"/>
    </source>
</evidence>
<gene>
    <name evidence="1" type="ORF">SOO65_07885</name>
</gene>
<proteinExistence type="predicted"/>